<protein>
    <submittedName>
        <fullName evidence="3">Uncharacterized protein</fullName>
    </submittedName>
</protein>
<feature type="transmembrane region" description="Helical" evidence="2">
    <location>
        <begin position="31"/>
        <end position="53"/>
    </location>
</feature>
<feature type="transmembrane region" description="Helical" evidence="2">
    <location>
        <begin position="114"/>
        <end position="135"/>
    </location>
</feature>
<evidence type="ECO:0000256" key="1">
    <source>
        <dbReference type="SAM" id="MobiDB-lite"/>
    </source>
</evidence>
<dbReference type="Proteomes" id="UP000679307">
    <property type="component" value="Chromosome"/>
</dbReference>
<evidence type="ECO:0000313" key="3">
    <source>
        <dbReference type="EMBL" id="QVT78505.1"/>
    </source>
</evidence>
<name>A0ABX8EF46_9ACTN</name>
<evidence type="ECO:0000313" key="4">
    <source>
        <dbReference type="Proteomes" id="UP000679307"/>
    </source>
</evidence>
<accession>A0ABX8EF46</accession>
<keyword evidence="2" id="KW-0472">Membrane</keyword>
<reference evidence="3 4" key="1">
    <citation type="submission" date="2021-05" db="EMBL/GenBank/DDBJ databases">
        <title>Complete genome of Nocardioides aquaticus KCTC 9944T isolated from meromictic and hypersaline Ekho Lake, Antarctica.</title>
        <authorList>
            <person name="Hwang K."/>
            <person name="Kim K.M."/>
            <person name="Choe H."/>
        </authorList>
    </citation>
    <scope>NUCLEOTIDE SEQUENCE [LARGE SCALE GENOMIC DNA]</scope>
    <source>
        <strain evidence="3 4">KCTC 9944</strain>
    </source>
</reference>
<keyword evidence="2" id="KW-0812">Transmembrane</keyword>
<proteinExistence type="predicted"/>
<keyword evidence="4" id="KW-1185">Reference proteome</keyword>
<gene>
    <name evidence="3" type="ORF">ENKNEFLB_00882</name>
</gene>
<evidence type="ECO:0000256" key="2">
    <source>
        <dbReference type="SAM" id="Phobius"/>
    </source>
</evidence>
<sequence length="222" mass="23662">MSVGSDKTGPVSTTIRVAADHRTLRLMDAAVLSWVVLWIAIGAWTGVTLWRAADVGDTVASSGRSLVSVGEGLQSLSAVPLVGERPAEIGADVTETADEISARGGEVKGQLRQLGVVLGIAVVGIPVTPIAGLYVPLRLRRGREVAQIRRHLAEHDDDPRYDRYLADRARASLPYATVATLDPSPDDASSGRTPEQARATHRVLADAELARLGIRRPSPARR</sequence>
<keyword evidence="2" id="KW-1133">Transmembrane helix</keyword>
<feature type="region of interest" description="Disordered" evidence="1">
    <location>
        <begin position="176"/>
        <end position="201"/>
    </location>
</feature>
<organism evidence="3 4">
    <name type="scientific">Nocardioides aquaticus</name>
    <dbReference type="NCBI Taxonomy" id="160826"/>
    <lineage>
        <taxon>Bacteria</taxon>
        <taxon>Bacillati</taxon>
        <taxon>Actinomycetota</taxon>
        <taxon>Actinomycetes</taxon>
        <taxon>Propionibacteriales</taxon>
        <taxon>Nocardioidaceae</taxon>
        <taxon>Nocardioides</taxon>
    </lineage>
</organism>
<dbReference type="EMBL" id="CP075371">
    <property type="protein sequence ID" value="QVT78505.1"/>
    <property type="molecule type" value="Genomic_DNA"/>
</dbReference>